<dbReference type="CDD" id="cd02042">
    <property type="entry name" value="ParAB_family"/>
    <property type="match status" value="1"/>
</dbReference>
<evidence type="ECO:0000313" key="2">
    <source>
        <dbReference type="EMBL" id="RCJ42001.1"/>
    </source>
</evidence>
<dbReference type="AlphaFoldDB" id="A0A367S1Q4"/>
<dbReference type="PANTHER" id="PTHR13696:SF96">
    <property type="entry name" value="COBQ_COBB_MIND_PARA NUCLEOTIDE BINDING DOMAIN-CONTAINING PROTEIN"/>
    <property type="match status" value="1"/>
</dbReference>
<dbReference type="InterPro" id="IPR050678">
    <property type="entry name" value="DNA_Partitioning_ATPase"/>
</dbReference>
<dbReference type="Pfam" id="PF01656">
    <property type="entry name" value="CbiA"/>
    <property type="match status" value="1"/>
</dbReference>
<sequence length="214" mass="23366">MSLIAVINQKGGAGKSTISVHLARWLQKQGESVLVVDADAQCSSSKWLARLEKEIPCKILQAPDALLDELPQLSESYTWVIADGPAALSETTRALVLTADLAIIPCQPAGIDLESASDTVHLIQQAQRIRRGEPKAVMFVNRAVKGTKLKDEAVEVLQLMPNVTVLENVLHQRQIIADCYGQNTTIFDLSGSNAGIARREIEQLFKKSLEVLND</sequence>
<comment type="caution">
    <text evidence="2">The sequence shown here is derived from an EMBL/GenBank/DDBJ whole genome shotgun (WGS) entry which is preliminary data.</text>
</comment>
<protein>
    <submittedName>
        <fullName evidence="2">Cobyrinic acid a,c-diamide synthase</fullName>
    </submittedName>
</protein>
<evidence type="ECO:0000313" key="3">
    <source>
        <dbReference type="Proteomes" id="UP000252107"/>
    </source>
</evidence>
<dbReference type="EMBL" id="LXQD01000016">
    <property type="protein sequence ID" value="RCJ42001.1"/>
    <property type="molecule type" value="Genomic_DNA"/>
</dbReference>
<keyword evidence="3" id="KW-1185">Reference proteome</keyword>
<evidence type="ECO:0000259" key="1">
    <source>
        <dbReference type="Pfam" id="PF01656"/>
    </source>
</evidence>
<dbReference type="InterPro" id="IPR027417">
    <property type="entry name" value="P-loop_NTPase"/>
</dbReference>
<feature type="domain" description="CobQ/CobB/MinD/ParA nucleotide binding" evidence="1">
    <location>
        <begin position="4"/>
        <end position="183"/>
    </location>
</feature>
<gene>
    <name evidence="2" type="ORF">A6770_35535</name>
</gene>
<proteinExistence type="predicted"/>
<reference evidence="2" key="1">
    <citation type="submission" date="2016-04" db="EMBL/GenBank/DDBJ databases">
        <authorList>
            <person name="Tabuchi Yagui T.R."/>
        </authorList>
    </citation>
    <scope>NUCLEOTIDE SEQUENCE [LARGE SCALE GENOMIC DNA]</scope>
    <source>
        <strain evidence="2">NIES-26</strain>
    </source>
</reference>
<dbReference type="PANTHER" id="PTHR13696">
    <property type="entry name" value="P-LOOP CONTAINING NUCLEOSIDE TRIPHOSPHATE HYDROLASE"/>
    <property type="match status" value="1"/>
</dbReference>
<organism evidence="2 3">
    <name type="scientific">Nostoc minutum NIES-26</name>
    <dbReference type="NCBI Taxonomy" id="1844469"/>
    <lineage>
        <taxon>Bacteria</taxon>
        <taxon>Bacillati</taxon>
        <taxon>Cyanobacteriota</taxon>
        <taxon>Cyanophyceae</taxon>
        <taxon>Nostocales</taxon>
        <taxon>Nostocaceae</taxon>
        <taxon>Nostoc</taxon>
    </lineage>
</organism>
<dbReference type="PIRSF" id="PIRSF009320">
    <property type="entry name" value="Nuc_binding_HP_1000"/>
    <property type="match status" value="1"/>
</dbReference>
<dbReference type="Gene3D" id="3.40.50.300">
    <property type="entry name" value="P-loop containing nucleotide triphosphate hydrolases"/>
    <property type="match status" value="1"/>
</dbReference>
<accession>A0A367S1Q4</accession>
<dbReference type="SUPFAM" id="SSF52540">
    <property type="entry name" value="P-loop containing nucleoside triphosphate hydrolases"/>
    <property type="match status" value="1"/>
</dbReference>
<name>A0A367S1Q4_9NOSO</name>
<dbReference type="InterPro" id="IPR002586">
    <property type="entry name" value="CobQ/CobB/MinD/ParA_Nub-bd_dom"/>
</dbReference>
<dbReference type="Proteomes" id="UP000252107">
    <property type="component" value="Unassembled WGS sequence"/>
</dbReference>